<sequence>MARKEFGDLSVADVLAEAGVSRASFYYYFESKFGVLSGLLSRAMDDIFEKVSPFLIPSDGTDAERALETSIAAVADAWRRHRLVLRATSRHWHEDAELRERWLAIVERFVAAGALEIDRERSEGMVSSEVDSRLLATSLFWGTERVLHVAGLGVEPELPDESAAVAPLVAMWTGALYGR</sequence>
<keyword evidence="5" id="KW-1185">Reference proteome</keyword>
<proteinExistence type="predicted"/>
<protein>
    <submittedName>
        <fullName evidence="4">TetR/AcrR family transcriptional regulator</fullName>
    </submittedName>
</protein>
<dbReference type="InterPro" id="IPR049397">
    <property type="entry name" value="EthR_C"/>
</dbReference>
<comment type="caution">
    <text evidence="4">The sequence shown here is derived from an EMBL/GenBank/DDBJ whole genome shotgun (WGS) entry which is preliminary data.</text>
</comment>
<dbReference type="Pfam" id="PF21313">
    <property type="entry name" value="EthR_C"/>
    <property type="match status" value="1"/>
</dbReference>
<dbReference type="GO" id="GO:0003677">
    <property type="term" value="F:DNA binding"/>
    <property type="evidence" value="ECO:0007669"/>
    <property type="project" value="UniProtKB-UniRule"/>
</dbReference>
<dbReference type="InterPro" id="IPR036271">
    <property type="entry name" value="Tet_transcr_reg_TetR-rel_C_sf"/>
</dbReference>
<dbReference type="SUPFAM" id="SSF46689">
    <property type="entry name" value="Homeodomain-like"/>
    <property type="match status" value="1"/>
</dbReference>
<dbReference type="EMBL" id="RKMH01000017">
    <property type="protein sequence ID" value="RPA57359.1"/>
    <property type="molecule type" value="Genomic_DNA"/>
</dbReference>
<dbReference type="Proteomes" id="UP000267536">
    <property type="component" value="Unassembled WGS sequence"/>
</dbReference>
<gene>
    <name evidence="4" type="ORF">EF294_19035</name>
</gene>
<evidence type="ECO:0000313" key="4">
    <source>
        <dbReference type="EMBL" id="RPA57359.1"/>
    </source>
</evidence>
<dbReference type="InterPro" id="IPR050624">
    <property type="entry name" value="HTH-type_Tx_Regulator"/>
</dbReference>
<evidence type="ECO:0000313" key="5">
    <source>
        <dbReference type="Proteomes" id="UP000267536"/>
    </source>
</evidence>
<name>A0A3N4G340_9ACTN</name>
<organism evidence="4 5">
    <name type="scientific">Gordonia oryzae</name>
    <dbReference type="NCBI Taxonomy" id="2487349"/>
    <lineage>
        <taxon>Bacteria</taxon>
        <taxon>Bacillati</taxon>
        <taxon>Actinomycetota</taxon>
        <taxon>Actinomycetes</taxon>
        <taxon>Mycobacteriales</taxon>
        <taxon>Gordoniaceae</taxon>
        <taxon>Gordonia</taxon>
    </lineage>
</organism>
<accession>A0A3N4G340</accession>
<dbReference type="PANTHER" id="PTHR43479">
    <property type="entry name" value="ACREF/ENVCD OPERON REPRESSOR-RELATED"/>
    <property type="match status" value="1"/>
</dbReference>
<dbReference type="PROSITE" id="PS50977">
    <property type="entry name" value="HTH_TETR_2"/>
    <property type="match status" value="1"/>
</dbReference>
<dbReference type="PANTHER" id="PTHR43479:SF11">
    <property type="entry name" value="ACREF_ENVCD OPERON REPRESSOR-RELATED"/>
    <property type="match status" value="1"/>
</dbReference>
<dbReference type="SUPFAM" id="SSF48498">
    <property type="entry name" value="Tetracyclin repressor-like, C-terminal domain"/>
    <property type="match status" value="1"/>
</dbReference>
<feature type="DNA-binding region" description="H-T-H motif" evidence="2">
    <location>
        <begin position="10"/>
        <end position="29"/>
    </location>
</feature>
<reference evidence="4 5" key="1">
    <citation type="submission" date="2018-11" db="EMBL/GenBank/DDBJ databases">
        <title>Draft genome sequence of Gordonia sp. RS15-1S isolated from rice stems.</title>
        <authorList>
            <person name="Muangham S."/>
        </authorList>
    </citation>
    <scope>NUCLEOTIDE SEQUENCE [LARGE SCALE GENOMIC DNA]</scope>
    <source>
        <strain evidence="4 5">RS15-1S</strain>
    </source>
</reference>
<dbReference type="InterPro" id="IPR001647">
    <property type="entry name" value="HTH_TetR"/>
</dbReference>
<evidence type="ECO:0000256" key="2">
    <source>
        <dbReference type="PROSITE-ProRule" id="PRU00335"/>
    </source>
</evidence>
<dbReference type="InterPro" id="IPR009057">
    <property type="entry name" value="Homeodomain-like_sf"/>
</dbReference>
<dbReference type="Gene3D" id="1.10.357.10">
    <property type="entry name" value="Tetracycline Repressor, domain 2"/>
    <property type="match status" value="1"/>
</dbReference>
<keyword evidence="1 2" id="KW-0238">DNA-binding</keyword>
<dbReference type="AlphaFoldDB" id="A0A3N4G340"/>
<evidence type="ECO:0000256" key="1">
    <source>
        <dbReference type="ARBA" id="ARBA00023125"/>
    </source>
</evidence>
<feature type="domain" description="HTH tetR-type" evidence="3">
    <location>
        <begin position="1"/>
        <end position="47"/>
    </location>
</feature>
<evidence type="ECO:0000259" key="3">
    <source>
        <dbReference type="PROSITE" id="PS50977"/>
    </source>
</evidence>
<dbReference type="Pfam" id="PF00440">
    <property type="entry name" value="TetR_N"/>
    <property type="match status" value="1"/>
</dbReference>
<dbReference type="OrthoDB" id="5242520at2"/>
<dbReference type="Gene3D" id="1.10.10.60">
    <property type="entry name" value="Homeodomain-like"/>
    <property type="match status" value="1"/>
</dbReference>